<evidence type="ECO:0000259" key="4">
    <source>
        <dbReference type="PROSITE" id="PS50995"/>
    </source>
</evidence>
<dbReference type="PRINTS" id="PR00598">
    <property type="entry name" value="HTHMARR"/>
</dbReference>
<reference evidence="5 6" key="1">
    <citation type="journal article" date="2015" name="Stand. Genomic Sci.">
        <title>High quality draft genome sequence of the moderately halophilic bacterium Pontibacillus yanchengensis Y32(T) and comparison among Pontibacillus genomes.</title>
        <authorList>
            <person name="Huang J."/>
            <person name="Qiao Z.X."/>
            <person name="Tang J.W."/>
            <person name="Wang G."/>
        </authorList>
    </citation>
    <scope>NUCLEOTIDE SEQUENCE [LARGE SCALE GENOMIC DNA]</scope>
    <source>
        <strain evidence="5 6">Y32</strain>
    </source>
</reference>
<dbReference type="PROSITE" id="PS50995">
    <property type="entry name" value="HTH_MARR_2"/>
    <property type="match status" value="1"/>
</dbReference>
<dbReference type="SMART" id="SM00347">
    <property type="entry name" value="HTH_MARR"/>
    <property type="match status" value="1"/>
</dbReference>
<dbReference type="AlphaFoldDB" id="A0A0A2TAN0"/>
<dbReference type="InterPro" id="IPR000835">
    <property type="entry name" value="HTH_MarR-typ"/>
</dbReference>
<keyword evidence="2" id="KW-0238">DNA-binding</keyword>
<dbReference type="STRING" id="1385514.N782_11180"/>
<dbReference type="GO" id="GO:0003700">
    <property type="term" value="F:DNA-binding transcription factor activity"/>
    <property type="evidence" value="ECO:0007669"/>
    <property type="project" value="InterPro"/>
</dbReference>
<dbReference type="SUPFAM" id="SSF46785">
    <property type="entry name" value="Winged helix' DNA-binding domain"/>
    <property type="match status" value="1"/>
</dbReference>
<dbReference type="GO" id="GO:0003677">
    <property type="term" value="F:DNA binding"/>
    <property type="evidence" value="ECO:0007669"/>
    <property type="project" value="UniProtKB-KW"/>
</dbReference>
<dbReference type="PANTHER" id="PTHR42756:SF1">
    <property type="entry name" value="TRANSCRIPTIONAL REPRESSOR OF EMRAB OPERON"/>
    <property type="match status" value="1"/>
</dbReference>
<dbReference type="InterPro" id="IPR036390">
    <property type="entry name" value="WH_DNA-bd_sf"/>
</dbReference>
<dbReference type="InterPro" id="IPR036388">
    <property type="entry name" value="WH-like_DNA-bd_sf"/>
</dbReference>
<evidence type="ECO:0000313" key="5">
    <source>
        <dbReference type="EMBL" id="KGP72624.1"/>
    </source>
</evidence>
<keyword evidence="3" id="KW-0804">Transcription</keyword>
<evidence type="ECO:0000256" key="2">
    <source>
        <dbReference type="ARBA" id="ARBA00023125"/>
    </source>
</evidence>
<comment type="caution">
    <text evidence="5">The sequence shown here is derived from an EMBL/GenBank/DDBJ whole genome shotgun (WGS) entry which is preliminary data.</text>
</comment>
<organism evidence="5 6">
    <name type="scientific">Pontibacillus yanchengensis Y32</name>
    <dbReference type="NCBI Taxonomy" id="1385514"/>
    <lineage>
        <taxon>Bacteria</taxon>
        <taxon>Bacillati</taxon>
        <taxon>Bacillota</taxon>
        <taxon>Bacilli</taxon>
        <taxon>Bacillales</taxon>
        <taxon>Bacillaceae</taxon>
        <taxon>Pontibacillus</taxon>
    </lineage>
</organism>
<keyword evidence="6" id="KW-1185">Reference proteome</keyword>
<protein>
    <submittedName>
        <fullName evidence="5">MarR family transcriptional regulator</fullName>
    </submittedName>
</protein>
<proteinExistence type="predicted"/>
<sequence length="144" mass="16824">MDQEKMKLISELEVTMRMFIRDFRKEMNEQLGEGFTNSDVAFLRMINESSNENVSTLASTLNVSKSHATSVTDRLVEKELITRERSTSDRRVVVLALTEKGSEVLTHLEGIREQYMHQRFEPLSKEDLTELIRIYKLLLNKEEK</sequence>
<dbReference type="OrthoDB" id="288929at2"/>
<dbReference type="Gene3D" id="1.10.10.10">
    <property type="entry name" value="Winged helix-like DNA-binding domain superfamily/Winged helix DNA-binding domain"/>
    <property type="match status" value="1"/>
</dbReference>
<dbReference type="EMBL" id="AVBF01000026">
    <property type="protein sequence ID" value="KGP72624.1"/>
    <property type="molecule type" value="Genomic_DNA"/>
</dbReference>
<evidence type="ECO:0000256" key="1">
    <source>
        <dbReference type="ARBA" id="ARBA00023015"/>
    </source>
</evidence>
<name>A0A0A2TAN0_9BACI</name>
<accession>A0A0A2TAN0</accession>
<dbReference type="eggNOG" id="COG1846">
    <property type="taxonomic scope" value="Bacteria"/>
</dbReference>
<dbReference type="PANTHER" id="PTHR42756">
    <property type="entry name" value="TRANSCRIPTIONAL REGULATOR, MARR"/>
    <property type="match status" value="1"/>
</dbReference>
<gene>
    <name evidence="5" type="ORF">N782_11180</name>
</gene>
<keyword evidence="1" id="KW-0805">Transcription regulation</keyword>
<dbReference type="Pfam" id="PF01047">
    <property type="entry name" value="MarR"/>
    <property type="match status" value="1"/>
</dbReference>
<dbReference type="RefSeq" id="WP_052111295.1">
    <property type="nucleotide sequence ID" value="NZ_AVBF01000026.1"/>
</dbReference>
<dbReference type="Proteomes" id="UP000030147">
    <property type="component" value="Unassembled WGS sequence"/>
</dbReference>
<evidence type="ECO:0000313" key="6">
    <source>
        <dbReference type="Proteomes" id="UP000030147"/>
    </source>
</evidence>
<evidence type="ECO:0000256" key="3">
    <source>
        <dbReference type="ARBA" id="ARBA00023163"/>
    </source>
</evidence>
<feature type="domain" description="HTH marR-type" evidence="4">
    <location>
        <begin position="9"/>
        <end position="140"/>
    </location>
</feature>